<dbReference type="Pfam" id="PF04519">
    <property type="entry name" value="Bactofilin"/>
    <property type="match status" value="1"/>
</dbReference>
<feature type="compositionally biased region" description="Basic residues" evidence="2">
    <location>
        <begin position="1"/>
        <end position="10"/>
    </location>
</feature>
<name>A0A5D3YPN8_9BACT</name>
<evidence type="ECO:0000256" key="2">
    <source>
        <dbReference type="SAM" id="MobiDB-lite"/>
    </source>
</evidence>
<reference evidence="3 4" key="1">
    <citation type="submission" date="2019-07" db="EMBL/GenBank/DDBJ databases">
        <title>Genomic Encyclopedia of Archaeal and Bacterial Type Strains, Phase II (KMG-II): from individual species to whole genera.</title>
        <authorList>
            <person name="Goeker M."/>
        </authorList>
    </citation>
    <scope>NUCLEOTIDE SEQUENCE [LARGE SCALE GENOMIC DNA]</scope>
    <source>
        <strain evidence="3 4">DSM 21935</strain>
    </source>
</reference>
<protein>
    <submittedName>
        <fullName evidence="3">Polymer-forming protein</fullName>
    </submittedName>
</protein>
<dbReference type="RefSeq" id="WP_148897692.1">
    <property type="nucleotide sequence ID" value="NZ_VNHY01000001.1"/>
</dbReference>
<dbReference type="AlphaFoldDB" id="A0A5D3YPN8"/>
<dbReference type="Proteomes" id="UP000324595">
    <property type="component" value="Unassembled WGS sequence"/>
</dbReference>
<evidence type="ECO:0000256" key="1">
    <source>
        <dbReference type="ARBA" id="ARBA00044755"/>
    </source>
</evidence>
<accession>A0A5D3YPN8</accession>
<feature type="region of interest" description="Disordered" evidence="2">
    <location>
        <begin position="1"/>
        <end position="23"/>
    </location>
</feature>
<evidence type="ECO:0000313" key="4">
    <source>
        <dbReference type="Proteomes" id="UP000324595"/>
    </source>
</evidence>
<comment type="caution">
    <text evidence="3">The sequence shown here is derived from an EMBL/GenBank/DDBJ whole genome shotgun (WGS) entry which is preliminary data.</text>
</comment>
<feature type="region of interest" description="Disordered" evidence="2">
    <location>
        <begin position="121"/>
        <end position="161"/>
    </location>
</feature>
<dbReference type="PANTHER" id="PTHR35024:SF4">
    <property type="entry name" value="POLYMER-FORMING CYTOSKELETAL PROTEIN"/>
    <property type="match status" value="1"/>
</dbReference>
<evidence type="ECO:0000313" key="3">
    <source>
        <dbReference type="EMBL" id="TYP95009.1"/>
    </source>
</evidence>
<comment type="similarity">
    <text evidence="1">Belongs to the bactofilin family.</text>
</comment>
<feature type="compositionally biased region" description="Basic residues" evidence="2">
    <location>
        <begin position="151"/>
        <end position="161"/>
    </location>
</feature>
<sequence length="161" mass="17058">MFNNNKKKKSTNMNAKKSENNLPSINMISEGTQLDGTIQTKNDVRIAGTVDGKAKADGKVIVSSSGKVKGNIEADDADIAGNINGEVRVTNKLVLRKSAVVEGDIYTKSVLAEEGAQINGAFHMSDNIKKDTSANGLSSKKSKGTKDKKGSSKKASKKKDS</sequence>
<proteinExistence type="inferred from homology"/>
<gene>
    <name evidence="3" type="ORF">LX73_0303</name>
</gene>
<organism evidence="3 4">
    <name type="scientific">Fodinibius salinus</name>
    <dbReference type="NCBI Taxonomy" id="860790"/>
    <lineage>
        <taxon>Bacteria</taxon>
        <taxon>Pseudomonadati</taxon>
        <taxon>Balneolota</taxon>
        <taxon>Balneolia</taxon>
        <taxon>Balneolales</taxon>
        <taxon>Balneolaceae</taxon>
        <taxon>Fodinibius</taxon>
    </lineage>
</organism>
<dbReference type="PANTHER" id="PTHR35024">
    <property type="entry name" value="HYPOTHETICAL CYTOSOLIC PROTEIN"/>
    <property type="match status" value="1"/>
</dbReference>
<dbReference type="InterPro" id="IPR007607">
    <property type="entry name" value="BacA/B"/>
</dbReference>
<keyword evidence="4" id="KW-1185">Reference proteome</keyword>
<dbReference type="EMBL" id="VNHY01000001">
    <property type="protein sequence ID" value="TYP95009.1"/>
    <property type="molecule type" value="Genomic_DNA"/>
</dbReference>
<dbReference type="OrthoDB" id="5432602at2"/>